<evidence type="ECO:0008006" key="3">
    <source>
        <dbReference type="Google" id="ProtNLM"/>
    </source>
</evidence>
<dbReference type="EMBL" id="JAAXOX010000014">
    <property type="protein sequence ID" value="NKY24340.1"/>
    <property type="molecule type" value="Genomic_DNA"/>
</dbReference>
<evidence type="ECO:0000313" key="2">
    <source>
        <dbReference type="Proteomes" id="UP000581206"/>
    </source>
</evidence>
<dbReference type="AlphaFoldDB" id="A0A7X6R0L8"/>
<name>A0A7X6R0L8_9CELL</name>
<protein>
    <recommendedName>
        <fullName evidence="3">Integral membrane protein</fullName>
    </recommendedName>
</protein>
<gene>
    <name evidence="1" type="ORF">HGA03_16860</name>
</gene>
<dbReference type="NCBIfam" id="NF042935">
    <property type="entry name" value="SCO6880_fam"/>
    <property type="match status" value="1"/>
</dbReference>
<evidence type="ECO:0000313" key="1">
    <source>
        <dbReference type="EMBL" id="NKY24340.1"/>
    </source>
</evidence>
<comment type="caution">
    <text evidence="1">The sequence shown here is derived from an EMBL/GenBank/DDBJ whole genome shotgun (WGS) entry which is preliminary data.</text>
</comment>
<accession>A0A7X6R0L8</accession>
<proteinExistence type="predicted"/>
<organism evidence="1 2">
    <name type="scientific">Cellulomonas denverensis</name>
    <dbReference type="NCBI Taxonomy" id="264297"/>
    <lineage>
        <taxon>Bacteria</taxon>
        <taxon>Bacillati</taxon>
        <taxon>Actinomycetota</taxon>
        <taxon>Actinomycetes</taxon>
        <taxon>Micrococcales</taxon>
        <taxon>Cellulomonadaceae</taxon>
        <taxon>Cellulomonas</taxon>
    </lineage>
</organism>
<sequence length="465" mass="49040">MVAMVGLVVVVVVANVKGWLAALLAFAVVAAVVAMTVTRDKHGLNVADRTKERVRWWESRSSGSNLYRSGPLGRTPWGTCQLPGIAAATRLTEFVDVYERPFALLSSPVGTVTVVLASQPEGDSLVDQEQVDRWVSRFGGWLAGLSDYLGLIAASVTVETAPDTGTRLRQEVTLNLDPAAPPFAREVLAEVVDNYPVGSNKVSAYVALTFARSVAGRKRSIEDLGRDLAAQLPNLTGTLEATGAGATHPATAAELCELVRTAYDPASAVIFDEAASQGVRVDLTWSDVGPAAAEAGWQDYRHDSGLSRTWMVTGAPQGVVQSNILSGVLAPHRDVSRKRVTLLYTPHDPARAAAMVDADVRQTRAMLGERAGAGAYRAHQAAQKTAAEQAAGAGLVSFGMLITATVMDAAQEAQAAAAVQNLTAAARLMVRPTYGSQDTAFAAALPLGLHLPRYASMITATERVA</sequence>
<dbReference type="Proteomes" id="UP000581206">
    <property type="component" value="Unassembled WGS sequence"/>
</dbReference>
<keyword evidence="2" id="KW-1185">Reference proteome</keyword>
<reference evidence="1 2" key="1">
    <citation type="submission" date="2020-04" db="EMBL/GenBank/DDBJ databases">
        <title>MicrobeNet Type strains.</title>
        <authorList>
            <person name="Nicholson A.C."/>
        </authorList>
    </citation>
    <scope>NUCLEOTIDE SEQUENCE [LARGE SCALE GENOMIC DNA]</scope>
    <source>
        <strain evidence="1 2">ATCC BAA-788</strain>
    </source>
</reference>
<dbReference type="InterPro" id="IPR049978">
    <property type="entry name" value="SCO6880-like"/>
</dbReference>